<dbReference type="Proteomes" id="UP000836387">
    <property type="component" value="Unassembled WGS sequence"/>
</dbReference>
<evidence type="ECO:0000313" key="2">
    <source>
        <dbReference type="Proteomes" id="UP000836387"/>
    </source>
</evidence>
<sequence>MVHTLLQKLTRIQTDEATPNQSFGREVQALRARINVTALCQAASALHGGIPCRFFTRAFEGRKATMSGINLDAWIRFADRDAWVVRIPRITAFSHLPADLIESFIQNEYATLKWLSRTGVPVVEAHGYGLASDPSNPVGVSYMFMGAMPGKPFDVIRATREQKLRVYGQYAKVLAVIHCQKPRKFASSLGHPEANEENRNVHYAVASDSFTHLGRHGPYRTPLEYFVSTAEQHLELISDGQLYPEYAKEAFAYYSLLRDKVAPVLAARSGDNREFWLKHMDDKGDHIRVDTNYNIKAIVNWQLARFVPAEEAFGPSLFTANIGQLYGGTPGLGIDDEVFSSLLRDTGYQGLVNFASSDELARRFQLGLADGLSKTEVLGLIGAVLEILYGDVYQNVEAWCKAQWVSMTHDPRTKKIEELLGAMQAEGA</sequence>
<organism evidence="1 2">
    <name type="scientific">Clonostachys rosea f. rosea IK726</name>
    <dbReference type="NCBI Taxonomy" id="1349383"/>
    <lineage>
        <taxon>Eukaryota</taxon>
        <taxon>Fungi</taxon>
        <taxon>Dikarya</taxon>
        <taxon>Ascomycota</taxon>
        <taxon>Pezizomycotina</taxon>
        <taxon>Sordariomycetes</taxon>
        <taxon>Hypocreomycetidae</taxon>
        <taxon>Hypocreales</taxon>
        <taxon>Bionectriaceae</taxon>
        <taxon>Clonostachys</taxon>
    </lineage>
</organism>
<name>A0ACA9UGP6_BIOOC</name>
<evidence type="ECO:0000313" key="1">
    <source>
        <dbReference type="EMBL" id="CAG9952528.1"/>
    </source>
</evidence>
<keyword evidence="2" id="KW-1185">Reference proteome</keyword>
<protein>
    <submittedName>
        <fullName evidence="1">Uncharacterized protein</fullName>
    </submittedName>
</protein>
<reference evidence="1" key="1">
    <citation type="submission" date="2020-04" db="EMBL/GenBank/DDBJ databases">
        <authorList>
            <person name="Broberg M."/>
        </authorList>
    </citation>
    <scope>NUCLEOTIDE SEQUENCE</scope>
</reference>
<dbReference type="EMBL" id="CADEHS020000494">
    <property type="protein sequence ID" value="CAG9952528.1"/>
    <property type="molecule type" value="Genomic_DNA"/>
</dbReference>
<accession>A0ACA9UGP6</accession>
<reference evidence="1" key="2">
    <citation type="submission" date="2021-10" db="EMBL/GenBank/DDBJ databases">
        <authorList>
            <person name="Piombo E."/>
        </authorList>
    </citation>
    <scope>NUCLEOTIDE SEQUENCE</scope>
</reference>
<proteinExistence type="predicted"/>
<gene>
    <name evidence="1" type="ORF">CRV2_00017781</name>
</gene>
<comment type="caution">
    <text evidence="1">The sequence shown here is derived from an EMBL/GenBank/DDBJ whole genome shotgun (WGS) entry which is preliminary data.</text>
</comment>